<protein>
    <submittedName>
        <fullName evidence="2">Amidase</fullName>
    </submittedName>
</protein>
<dbReference type="KEGG" id="sto:STK_04780"/>
<gene>
    <name evidence="2" type="primary">ST0478</name>
    <name evidence="2" type="ordered locus">STK_04780</name>
</gene>
<dbReference type="PROSITE" id="PS00571">
    <property type="entry name" value="AMIDASES"/>
    <property type="match status" value="1"/>
</dbReference>
<evidence type="ECO:0000313" key="2">
    <source>
        <dbReference type="EMBL" id="BAB65471.1"/>
    </source>
</evidence>
<dbReference type="eggNOG" id="arCOG01717">
    <property type="taxonomic scope" value="Archaea"/>
</dbReference>
<reference evidence="3" key="1">
    <citation type="journal article" date="2001" name="DNA Res.">
        <title>Complete genome sequence of an aerobic thermoacidophilic Crenarchaeon, Sulfolobus tokodaii strain7.</title>
        <authorList>
            <person name="Kawarabayasi Y."/>
            <person name="Hino Y."/>
            <person name="Horikawa H."/>
            <person name="Jin-no K."/>
            <person name="Takahashi M."/>
            <person name="Sekine M."/>
            <person name="Baba S."/>
            <person name="Ankai A."/>
            <person name="Kosugi H."/>
            <person name="Hosoyama A."/>
            <person name="Fukui S."/>
            <person name="Nagai Y."/>
            <person name="Nishijima K."/>
            <person name="Otsuka R."/>
            <person name="Nakazawa H."/>
            <person name="Takamiya M."/>
            <person name="Kato Y."/>
            <person name="Yoshizawa T."/>
            <person name="Tanaka T."/>
            <person name="Kudoh Y."/>
            <person name="Yamazaki J."/>
            <person name="Kushida N."/>
            <person name="Oguchi A."/>
            <person name="Aoki K."/>
            <person name="Masuda S."/>
            <person name="Yanagii M."/>
            <person name="Nishimura M."/>
            <person name="Yamagishi A."/>
            <person name="Oshima T."/>
            <person name="Kikuchi H."/>
        </authorList>
    </citation>
    <scope>NUCLEOTIDE SEQUENCE [LARGE SCALE GENOMIC DNA]</scope>
    <source>
        <strain evidence="3">DSM 16993 / JCM 10545 / NBRC 100140 / 7</strain>
    </source>
</reference>
<name>Q975D0_SULTO</name>
<feature type="domain" description="Amidase" evidence="1">
    <location>
        <begin position="23"/>
        <end position="192"/>
    </location>
</feature>
<keyword evidence="3" id="KW-1185">Reference proteome</keyword>
<organism evidence="2 3">
    <name type="scientific">Sulfurisphaera tokodaii (strain DSM 16993 / JCM 10545 / NBRC 100140 / 7)</name>
    <name type="common">Sulfolobus tokodaii</name>
    <dbReference type="NCBI Taxonomy" id="273063"/>
    <lineage>
        <taxon>Archaea</taxon>
        <taxon>Thermoproteota</taxon>
        <taxon>Thermoprotei</taxon>
        <taxon>Sulfolobales</taxon>
        <taxon>Sulfolobaceae</taxon>
        <taxon>Sulfurisphaera</taxon>
    </lineage>
</organism>
<accession>Q975D0</accession>
<dbReference type="SMR" id="Q975D0"/>
<dbReference type="PANTHER" id="PTHR11895:SF67">
    <property type="entry name" value="AMIDASE DOMAIN-CONTAINING PROTEIN"/>
    <property type="match status" value="1"/>
</dbReference>
<dbReference type="SUPFAM" id="SSF75304">
    <property type="entry name" value="Amidase signature (AS) enzymes"/>
    <property type="match status" value="1"/>
</dbReference>
<dbReference type="GO" id="GO:0003824">
    <property type="term" value="F:catalytic activity"/>
    <property type="evidence" value="ECO:0007669"/>
    <property type="project" value="InterPro"/>
</dbReference>
<dbReference type="Proteomes" id="UP000001015">
    <property type="component" value="Chromosome"/>
</dbReference>
<dbReference type="STRING" id="273063.STK_04780"/>
<dbReference type="PANTHER" id="PTHR11895">
    <property type="entry name" value="TRANSAMIDASE"/>
    <property type="match status" value="1"/>
</dbReference>
<dbReference type="PATRIC" id="fig|273063.9.peg.552"/>
<dbReference type="InterPro" id="IPR036928">
    <property type="entry name" value="AS_sf"/>
</dbReference>
<evidence type="ECO:0000259" key="1">
    <source>
        <dbReference type="Pfam" id="PF01425"/>
    </source>
</evidence>
<evidence type="ECO:0000313" key="3">
    <source>
        <dbReference type="Proteomes" id="UP000001015"/>
    </source>
</evidence>
<dbReference type="EMBL" id="BA000023">
    <property type="protein sequence ID" value="BAB65471.1"/>
    <property type="molecule type" value="Genomic_DNA"/>
</dbReference>
<sequence length="396" mass="43703">MKMSLEELNTKYNIFITISRMKYRDKGKLRDLKFGIKDIILTKGVRTTAGSKILKDFIPSENAYIVDKILAEGGEIIGKTNTHEFAIGATNTSSLIGPAKNPYDPERISGGSSGGSAVAVALGLVDVGIGTDTGGSVRIPASLCGVIGFKPTYGIIPTDGVIPFSWTFDTIGFLAKDISLIRRTIEALAENKIPFISYSKRRPTLGLFLFGDYETSKALEPVINKLSSYFDLVQIENELLIKHSRIVRKTIALAEASSYHMKYYDKYKDLYSSDVRKLIEEGFKILATDYVNSLRIRKVLLEEYFSIFKKIDALISPTTRIVAPKIQEVIGNELKYRDSLIANTEIFNTLGAPSISIPVTKLNDLPVGLMISGEPYKDGTVLDIAEEIMGIVGFIK</sequence>
<dbReference type="AlphaFoldDB" id="Q975D0"/>
<dbReference type="InterPro" id="IPR020556">
    <property type="entry name" value="Amidase_CS"/>
</dbReference>
<dbReference type="Gene3D" id="3.90.1300.10">
    <property type="entry name" value="Amidase signature (AS) domain"/>
    <property type="match status" value="1"/>
</dbReference>
<dbReference type="InterPro" id="IPR023631">
    <property type="entry name" value="Amidase_dom"/>
</dbReference>
<feature type="domain" description="Amidase" evidence="1">
    <location>
        <begin position="248"/>
        <end position="382"/>
    </location>
</feature>
<dbReference type="InterPro" id="IPR000120">
    <property type="entry name" value="Amidase"/>
</dbReference>
<dbReference type="Pfam" id="PF01425">
    <property type="entry name" value="Amidase"/>
    <property type="match status" value="2"/>
</dbReference>
<proteinExistence type="predicted"/>